<protein>
    <submittedName>
        <fullName evidence="2">Universal stress protein UspA</fullName>
    </submittedName>
</protein>
<evidence type="ECO:0000313" key="2">
    <source>
        <dbReference type="EMBL" id="AUV83717.1"/>
    </source>
</evidence>
<evidence type="ECO:0000313" key="3">
    <source>
        <dbReference type="Proteomes" id="UP000236584"/>
    </source>
</evidence>
<dbReference type="RefSeq" id="WP_103427406.1">
    <property type="nucleotide sequence ID" value="NZ_CP026309.1"/>
</dbReference>
<gene>
    <name evidence="2" type="ORF">C2R22_20415</name>
</gene>
<proteinExistence type="predicted"/>
<dbReference type="InterPro" id="IPR006015">
    <property type="entry name" value="Universal_stress_UspA"/>
</dbReference>
<evidence type="ECO:0000259" key="1">
    <source>
        <dbReference type="Pfam" id="PF00582"/>
    </source>
</evidence>
<organism evidence="2 3">
    <name type="scientific">Salinigranum rubrum</name>
    <dbReference type="NCBI Taxonomy" id="755307"/>
    <lineage>
        <taxon>Archaea</taxon>
        <taxon>Methanobacteriati</taxon>
        <taxon>Methanobacteriota</taxon>
        <taxon>Stenosarchaea group</taxon>
        <taxon>Halobacteria</taxon>
        <taxon>Halobacteriales</taxon>
        <taxon>Haloferacaceae</taxon>
        <taxon>Salinigranum</taxon>
    </lineage>
</organism>
<dbReference type="Gene3D" id="3.40.50.620">
    <property type="entry name" value="HUPs"/>
    <property type="match status" value="1"/>
</dbReference>
<dbReference type="PRINTS" id="PR01438">
    <property type="entry name" value="UNVRSLSTRESS"/>
</dbReference>
<keyword evidence="3" id="KW-1185">Reference proteome</keyword>
<dbReference type="CDD" id="cd00293">
    <property type="entry name" value="USP-like"/>
    <property type="match status" value="1"/>
</dbReference>
<dbReference type="Proteomes" id="UP000236584">
    <property type="component" value="Chromosome"/>
</dbReference>
<dbReference type="EMBL" id="CP026309">
    <property type="protein sequence ID" value="AUV83717.1"/>
    <property type="molecule type" value="Genomic_DNA"/>
</dbReference>
<name>A0A2I8VP62_9EURY</name>
<dbReference type="OrthoDB" id="312762at2157"/>
<sequence>MEHAPSGPLDVELVLAPVDGSEESALAVEYAVFIAEQYDASVHAVYLLGEEVVRAIEDGTIDEESVVGDHEVFMDSVADYAADRGVHISHSTAFGFSTRVKTRHPGSAILDTAEDVGADFIVVPREPVTGDPGEVLEKAAEYVLLYASQPVLSV</sequence>
<dbReference type="GeneID" id="35594509"/>
<feature type="domain" description="UspA" evidence="1">
    <location>
        <begin position="14"/>
        <end position="153"/>
    </location>
</feature>
<dbReference type="SUPFAM" id="SSF52402">
    <property type="entry name" value="Adenine nucleotide alpha hydrolases-like"/>
    <property type="match status" value="1"/>
</dbReference>
<dbReference type="KEGG" id="srub:C2R22_20415"/>
<dbReference type="InterPro" id="IPR014729">
    <property type="entry name" value="Rossmann-like_a/b/a_fold"/>
</dbReference>
<reference evidence="2 3" key="1">
    <citation type="submission" date="2018-01" db="EMBL/GenBank/DDBJ databases">
        <title>Complete genome sequence of Salinigranum rubrum GX10T, an extremely halophilic archaeon isolated from a marine solar saltern.</title>
        <authorList>
            <person name="Han S."/>
        </authorList>
    </citation>
    <scope>NUCLEOTIDE SEQUENCE [LARGE SCALE GENOMIC DNA]</scope>
    <source>
        <strain evidence="2 3">GX10</strain>
    </source>
</reference>
<accession>A0A2I8VP62</accession>
<dbReference type="AlphaFoldDB" id="A0A2I8VP62"/>
<dbReference type="Pfam" id="PF00582">
    <property type="entry name" value="Usp"/>
    <property type="match status" value="1"/>
</dbReference>
<dbReference type="InterPro" id="IPR006016">
    <property type="entry name" value="UspA"/>
</dbReference>